<reference evidence="2 3" key="1">
    <citation type="submission" date="2018-08" db="EMBL/GenBank/DDBJ databases">
        <title>Chitinophaga sp. K20C18050901, a novel bacterium isolated from forest soil.</title>
        <authorList>
            <person name="Wang C."/>
        </authorList>
    </citation>
    <scope>NUCLEOTIDE SEQUENCE [LARGE SCALE GENOMIC DNA]</scope>
    <source>
        <strain evidence="2 3">K20C18050901</strain>
    </source>
</reference>
<keyword evidence="3" id="KW-1185">Reference proteome</keyword>
<accession>A0A3E1NT74</accession>
<gene>
    <name evidence="2" type="ORF">DXN04_30310</name>
</gene>
<keyword evidence="1" id="KW-1133">Transmembrane helix</keyword>
<evidence type="ECO:0000313" key="3">
    <source>
        <dbReference type="Proteomes" id="UP000261174"/>
    </source>
</evidence>
<organism evidence="2 3">
    <name type="scientific">Chitinophaga silvisoli</name>
    <dbReference type="NCBI Taxonomy" id="2291814"/>
    <lineage>
        <taxon>Bacteria</taxon>
        <taxon>Pseudomonadati</taxon>
        <taxon>Bacteroidota</taxon>
        <taxon>Chitinophagia</taxon>
        <taxon>Chitinophagales</taxon>
        <taxon>Chitinophagaceae</taxon>
        <taxon>Chitinophaga</taxon>
    </lineage>
</organism>
<proteinExistence type="predicted"/>
<feature type="transmembrane region" description="Helical" evidence="1">
    <location>
        <begin position="6"/>
        <end position="23"/>
    </location>
</feature>
<protein>
    <submittedName>
        <fullName evidence="2">Uncharacterized protein</fullName>
    </submittedName>
</protein>
<keyword evidence="1" id="KW-0472">Membrane</keyword>
<name>A0A3E1NT74_9BACT</name>
<keyword evidence="1" id="KW-0812">Transmembrane</keyword>
<dbReference type="AlphaFoldDB" id="A0A3E1NT74"/>
<comment type="caution">
    <text evidence="2">The sequence shown here is derived from an EMBL/GenBank/DDBJ whole genome shotgun (WGS) entry which is preliminary data.</text>
</comment>
<evidence type="ECO:0000256" key="1">
    <source>
        <dbReference type="SAM" id="Phobius"/>
    </source>
</evidence>
<sequence>MHFYILLGALWLYPIIILLFFVFTKKRIPARKKVFYLHVSMEDFKTKQMVYWADTIRFAN</sequence>
<dbReference type="Proteomes" id="UP000261174">
    <property type="component" value="Unassembled WGS sequence"/>
</dbReference>
<dbReference type="EMBL" id="QTJV01000016">
    <property type="protein sequence ID" value="RFM31136.1"/>
    <property type="molecule type" value="Genomic_DNA"/>
</dbReference>
<evidence type="ECO:0000313" key="2">
    <source>
        <dbReference type="EMBL" id="RFM31136.1"/>
    </source>
</evidence>